<evidence type="ECO:0000256" key="1">
    <source>
        <dbReference type="ARBA" id="ARBA00007169"/>
    </source>
</evidence>
<accession>A0ABV8GPC4</accession>
<dbReference type="SUPFAM" id="SSF53474">
    <property type="entry name" value="alpha/beta-Hydrolases"/>
    <property type="match status" value="1"/>
</dbReference>
<dbReference type="Gene3D" id="3.40.50.1820">
    <property type="entry name" value="alpha/beta hydrolase"/>
    <property type="match status" value="1"/>
</dbReference>
<feature type="domain" description="Thioesterase TesA-like" evidence="3">
    <location>
        <begin position="28"/>
        <end position="247"/>
    </location>
</feature>
<sequence length="258" mass="27710">MKIQTRATPGQDWLRCYQPRPSARIRLVCFPHAGGNAAFYRSWAARLPGEVELLAVQYPGRMDRASEPLIRRMDEMAGRAAAAVAPLARIGPVALFGHSLGASVAHETARRLTAQGLPPAALAVSGRPAPHRLRDSAVHLADDDTLWAELGRLGGTGNEVLDSDPIKELALPVLRADYEAAETYTPGPPDPLPVPTLAFTGDDDPEVTLDEAEAWAEWTCDSFRRIVFPGGHFYLVPGESRVVGALLGPLSRGWGAGP</sequence>
<gene>
    <name evidence="4" type="ORF">ACFOY2_43580</name>
</gene>
<reference evidence="5" key="1">
    <citation type="journal article" date="2019" name="Int. J. Syst. Evol. Microbiol.">
        <title>The Global Catalogue of Microorganisms (GCM) 10K type strain sequencing project: providing services to taxonomists for standard genome sequencing and annotation.</title>
        <authorList>
            <consortium name="The Broad Institute Genomics Platform"/>
            <consortium name="The Broad Institute Genome Sequencing Center for Infectious Disease"/>
            <person name="Wu L."/>
            <person name="Ma J."/>
        </authorList>
    </citation>
    <scope>NUCLEOTIDE SEQUENCE [LARGE SCALE GENOMIC DNA]</scope>
    <source>
        <strain evidence="5">TBRC 1276</strain>
    </source>
</reference>
<proteinExistence type="inferred from homology"/>
<evidence type="ECO:0000256" key="2">
    <source>
        <dbReference type="ARBA" id="ARBA00022801"/>
    </source>
</evidence>
<dbReference type="InterPro" id="IPR029058">
    <property type="entry name" value="AB_hydrolase_fold"/>
</dbReference>
<dbReference type="RefSeq" id="WP_379534021.1">
    <property type="nucleotide sequence ID" value="NZ_JBHSBI010000032.1"/>
</dbReference>
<dbReference type="InterPro" id="IPR020802">
    <property type="entry name" value="TesA-like"/>
</dbReference>
<organism evidence="4 5">
    <name type="scientific">Nonomuraea purpurea</name>
    <dbReference type="NCBI Taxonomy" id="1849276"/>
    <lineage>
        <taxon>Bacteria</taxon>
        <taxon>Bacillati</taxon>
        <taxon>Actinomycetota</taxon>
        <taxon>Actinomycetes</taxon>
        <taxon>Streptosporangiales</taxon>
        <taxon>Streptosporangiaceae</taxon>
        <taxon>Nonomuraea</taxon>
    </lineage>
</organism>
<comment type="caution">
    <text evidence="4">The sequence shown here is derived from an EMBL/GenBank/DDBJ whole genome shotgun (WGS) entry which is preliminary data.</text>
</comment>
<evidence type="ECO:0000313" key="4">
    <source>
        <dbReference type="EMBL" id="MFC4014172.1"/>
    </source>
</evidence>
<keyword evidence="5" id="KW-1185">Reference proteome</keyword>
<dbReference type="SMART" id="SM00824">
    <property type="entry name" value="PKS_TE"/>
    <property type="match status" value="1"/>
</dbReference>
<name>A0ABV8GPC4_9ACTN</name>
<evidence type="ECO:0000313" key="5">
    <source>
        <dbReference type="Proteomes" id="UP001595851"/>
    </source>
</evidence>
<dbReference type="Proteomes" id="UP001595851">
    <property type="component" value="Unassembled WGS sequence"/>
</dbReference>
<dbReference type="InterPro" id="IPR001031">
    <property type="entry name" value="Thioesterase"/>
</dbReference>
<evidence type="ECO:0000259" key="3">
    <source>
        <dbReference type="SMART" id="SM00824"/>
    </source>
</evidence>
<keyword evidence="2" id="KW-0378">Hydrolase</keyword>
<dbReference type="InterPro" id="IPR012223">
    <property type="entry name" value="TEII"/>
</dbReference>
<comment type="similarity">
    <text evidence="1">Belongs to the thioesterase family.</text>
</comment>
<protein>
    <submittedName>
        <fullName evidence="4">Thioesterase II family protein</fullName>
    </submittedName>
</protein>
<dbReference type="Pfam" id="PF00975">
    <property type="entry name" value="Thioesterase"/>
    <property type="match status" value="1"/>
</dbReference>
<dbReference type="PANTHER" id="PTHR11487:SF0">
    <property type="entry name" value="S-ACYL FATTY ACID SYNTHASE THIOESTERASE, MEDIUM CHAIN"/>
    <property type="match status" value="1"/>
</dbReference>
<dbReference type="PANTHER" id="PTHR11487">
    <property type="entry name" value="THIOESTERASE"/>
    <property type="match status" value="1"/>
</dbReference>
<dbReference type="EMBL" id="JBHSBI010000032">
    <property type="protein sequence ID" value="MFC4014172.1"/>
    <property type="molecule type" value="Genomic_DNA"/>
</dbReference>